<accession>A0A098DAZ1</accession>
<dbReference type="AlphaFoldDB" id="A0A098DAZ1"/>
<dbReference type="EnsemblFungi" id="CEF76088">
    <property type="protein sequence ID" value="CEF76088"/>
    <property type="gene ID" value="FGRRES_13798_M"/>
</dbReference>
<dbReference type="eggNOG" id="ENOG502T41I">
    <property type="taxonomic scope" value="Eukaryota"/>
</dbReference>
<name>A0A098DAZ1_GIBZE</name>
<evidence type="ECO:0000313" key="3">
    <source>
        <dbReference type="Proteomes" id="UP000070720"/>
    </source>
</evidence>
<keyword evidence="3" id="KW-1185">Reference proteome</keyword>
<protein>
    <submittedName>
        <fullName evidence="1">Chromosome 1, complete genome</fullName>
    </submittedName>
</protein>
<gene>
    <name evidence="1" type="ORF">FGRAMPH1_01T08571</name>
</gene>
<proteinExistence type="predicted"/>
<accession>A0A0E0RXW3</accession>
<dbReference type="VEuPathDB" id="FungiDB:FGRAMPH1_01G08571"/>
<reference evidence="2 3" key="1">
    <citation type="journal article" date="2007" name="Science">
        <title>The Fusarium graminearum genome reveals a link between localized polymorphism and pathogen specialization.</title>
        <authorList>
            <person name="Cuomo C.A."/>
            <person name="Gueldener U."/>
            <person name="Xu J.-R."/>
            <person name="Trail F."/>
            <person name="Turgeon B.G."/>
            <person name="Di Pietro A."/>
            <person name="Walton J.D."/>
            <person name="Ma L.-J."/>
            <person name="Baker S.E."/>
            <person name="Rep M."/>
            <person name="Adam G."/>
            <person name="Antoniw J."/>
            <person name="Baldwin T."/>
            <person name="Calvo S.E."/>
            <person name="Chang Y.-L."/>
            <person name="DeCaprio D."/>
            <person name="Gale L.R."/>
            <person name="Gnerre S."/>
            <person name="Goswami R.S."/>
            <person name="Hammond-Kosack K."/>
            <person name="Harris L.J."/>
            <person name="Hilburn K."/>
            <person name="Kennell J.C."/>
            <person name="Kroken S."/>
            <person name="Magnuson J.K."/>
            <person name="Mannhaupt G."/>
            <person name="Mauceli E.W."/>
            <person name="Mewes H.-W."/>
            <person name="Mitterbauer R."/>
            <person name="Muehlbauer G."/>
            <person name="Muensterkoetter M."/>
            <person name="Nelson D."/>
            <person name="O'Donnell K."/>
            <person name="Ouellet T."/>
            <person name="Qi W."/>
            <person name="Quesneville H."/>
            <person name="Roncero M.I.G."/>
            <person name="Seong K.-Y."/>
            <person name="Tetko I.V."/>
            <person name="Urban M."/>
            <person name="Waalwijk C."/>
            <person name="Ward T.J."/>
            <person name="Yao J."/>
            <person name="Birren B.W."/>
            <person name="Kistler H.C."/>
        </authorList>
    </citation>
    <scope>NUCLEOTIDE SEQUENCE [LARGE SCALE GENOMIC DNA]</scope>
    <source>
        <strain evidence="3">ATCC MYA-4620 / CBS 123657 / FGSC 9075 / NRRL 31084 / PH-1</strain>
        <strain evidence="2">PH-1 / ATCC MYA-4620 / FGSC 9075 / NRRL 31084</strain>
    </source>
</reference>
<evidence type="ECO:0000313" key="2">
    <source>
        <dbReference type="EnsemblFungi" id="CEF76088"/>
    </source>
</evidence>
<organism evidence="1 3">
    <name type="scientific">Gibberella zeae (strain ATCC MYA-4620 / CBS 123657 / FGSC 9075 / NRRL 31084 / PH-1)</name>
    <name type="common">Wheat head blight fungus</name>
    <name type="synonym">Fusarium graminearum</name>
    <dbReference type="NCBI Taxonomy" id="229533"/>
    <lineage>
        <taxon>Eukaryota</taxon>
        <taxon>Fungi</taxon>
        <taxon>Dikarya</taxon>
        <taxon>Ascomycota</taxon>
        <taxon>Pezizomycotina</taxon>
        <taxon>Sordariomycetes</taxon>
        <taxon>Hypocreomycetidae</taxon>
        <taxon>Hypocreales</taxon>
        <taxon>Nectriaceae</taxon>
        <taxon>Fusarium</taxon>
    </lineage>
</organism>
<evidence type="ECO:0000313" key="1">
    <source>
        <dbReference type="EMBL" id="CEF76088.1"/>
    </source>
</evidence>
<dbReference type="Proteomes" id="UP000070720">
    <property type="component" value="Chromosome 1"/>
</dbReference>
<reference evidence="2 3" key="2">
    <citation type="journal article" date="2010" name="Nature">
        <title>Comparative genomics reveals mobile pathogenicity chromosomes in Fusarium.</title>
        <authorList>
            <person name="Ma L.J."/>
            <person name="van der Does H.C."/>
            <person name="Borkovich K.A."/>
            <person name="Coleman J.J."/>
            <person name="Daboussi M.J."/>
            <person name="Di Pietro A."/>
            <person name="Dufresne M."/>
            <person name="Freitag M."/>
            <person name="Grabherr M."/>
            <person name="Henrissat B."/>
            <person name="Houterman P.M."/>
            <person name="Kang S."/>
            <person name="Shim W.B."/>
            <person name="Woloshuk C."/>
            <person name="Xie X."/>
            <person name="Xu J.R."/>
            <person name="Antoniw J."/>
            <person name="Baker S.E."/>
            <person name="Bluhm B.H."/>
            <person name="Breakspear A."/>
            <person name="Brown D.W."/>
            <person name="Butchko R.A."/>
            <person name="Chapman S."/>
            <person name="Coulson R."/>
            <person name="Coutinho P.M."/>
            <person name="Danchin E.G."/>
            <person name="Diener A."/>
            <person name="Gale L.R."/>
            <person name="Gardiner D.M."/>
            <person name="Goff S."/>
            <person name="Hammond-Kosack K.E."/>
            <person name="Hilburn K."/>
            <person name="Hua-Van A."/>
            <person name="Jonkers W."/>
            <person name="Kazan K."/>
            <person name="Kodira C.D."/>
            <person name="Koehrsen M."/>
            <person name="Kumar L."/>
            <person name="Lee Y.H."/>
            <person name="Li L."/>
            <person name="Manners J.M."/>
            <person name="Miranda-Saavedra D."/>
            <person name="Mukherjee M."/>
            <person name="Park G."/>
            <person name="Park J."/>
            <person name="Park S.Y."/>
            <person name="Proctor R.H."/>
            <person name="Regev A."/>
            <person name="Ruiz-Roldan M.C."/>
            <person name="Sain D."/>
            <person name="Sakthikumar S."/>
            <person name="Sykes S."/>
            <person name="Schwartz D.C."/>
            <person name="Turgeon B.G."/>
            <person name="Wapinski I."/>
            <person name="Yoder O."/>
            <person name="Young S."/>
            <person name="Zeng Q."/>
            <person name="Zhou S."/>
            <person name="Galagan J."/>
            <person name="Cuomo C.A."/>
            <person name="Kistler H.C."/>
            <person name="Rep M."/>
        </authorList>
    </citation>
    <scope>GENOME REANNOTATION</scope>
    <source>
        <strain evidence="3">ATCC MYA-4620 / CBS 123657 / FGSC 9075 / NRRL 31084 / PH-1</strain>
        <strain evidence="2">PH-1 / ATCC MYA-4620 / FGSC 9075 / NRRL 31084</strain>
    </source>
</reference>
<sequence length="825" mass="87483">MSTITVSFTNSLNFPVQVYDSFSPQETSNYFGTLTLLTTVPANTVASVTLINPISTLIVSNATTNSPLARFIYLPPFTIGPFAVTQADVNAMAQTMDFITFMTNNPQDPITVAFNALWKDQSVPLADPVTNFFAQHPAYASCTFVTYMMGITYAAEQPVSKSMPMDQAVYSLSSLVTSMGGTWPSGLPDITVTKFTCSTSNGVLALQAMVDKSLLPAKSDEALTFFMSLFNSKLLLISININCALDQGIGGTQLTISLDTMQVPCGDLGNLTIKDPNVTISINPMFKFVTFEVAGTVPFTVFEKKFDTQVTMTIDNLEASFGVQVEGSDMTLPTPTLMKGVHFDSFGVGIGVFFEPPGAVVGLSGRLHIGDAASGAQVALDDDSFVVVCQLEDGAPNPLYVSFYVPQMQLTDMITIFTNSQCPLELPVSFNDMFFQWSENPMEPVVLPDGSLSPIGYGFKCRADILFLSFYGDVAIDPTNGINAEIEMAPLSLGDLFKFGGDGKGVTDKVNAAGNPINNNQLATTAAMQQANKDSTVQQLVAAGGPVLKIQTSASPYLYLNASVSLLEIVNEQLTAQITSTAVTFDLDFGAILTEQMTCTLTRLDNLAATFSYGIDQSISLPTIADVSLGTIDLDVTVSANLGLVGSGSGVIITLGGSFDFEGATLTIGSFEVDFPISTLSDVLSSILSQIEQDAKNIFSSILNTAAQWAGKVEQGVITAVDSVANVLHNAFDQTASEVASTMKDAGFGAQEIVSGLNDVFNLGPSEIHGLMRSIGFSNKEIGTVFQIIGGSLFGGFANSLFGGGHHDDSVPDEIVKGIFGSGLF</sequence>
<reference evidence="2" key="4">
    <citation type="submission" date="2017-01" db="UniProtKB">
        <authorList>
            <consortium name="EnsemblFungi"/>
        </authorList>
    </citation>
    <scope>IDENTIFICATION</scope>
    <source>
        <strain evidence="2">PH-1 / ATCC MYA-4620 / FGSC 9075 / NRRL 31084</strain>
    </source>
</reference>
<dbReference type="InParanoid" id="A0A098DAZ1"/>
<reference evidence="1 3" key="3">
    <citation type="journal article" date="2015" name="BMC Genomics">
        <title>The completed genome sequence of the pathogenic ascomycete fungus Fusarium graminearum.</title>
        <authorList>
            <person name="King R."/>
            <person name="Urban M."/>
            <person name="Hammond-Kosack M.C."/>
            <person name="Hassani-Pak K."/>
            <person name="Hammond-Kosack K.E."/>
        </authorList>
    </citation>
    <scope>NUCLEOTIDE SEQUENCE [LARGE SCALE GENOMIC DNA]</scope>
    <source>
        <strain evidence="3">ATCC MYA-4620 / CBS 123657 / FGSC 9075 / NRRL 31084 / PH-1</strain>
        <strain evidence="1">PH-1</strain>
    </source>
</reference>
<dbReference type="EMBL" id="HG970332">
    <property type="protein sequence ID" value="CEF76088.1"/>
    <property type="molecule type" value="Genomic_DNA"/>
</dbReference>